<dbReference type="InterPro" id="IPR036390">
    <property type="entry name" value="WH_DNA-bd_sf"/>
</dbReference>
<gene>
    <name evidence="6" type="ORF">ACFOWZ_04010</name>
</gene>
<dbReference type="Pfam" id="PF03466">
    <property type="entry name" value="LysR_substrate"/>
    <property type="match status" value="1"/>
</dbReference>
<comment type="caution">
    <text evidence="6">The sequence shown here is derived from an EMBL/GenBank/DDBJ whole genome shotgun (WGS) entry which is preliminary data.</text>
</comment>
<evidence type="ECO:0000256" key="3">
    <source>
        <dbReference type="ARBA" id="ARBA00023125"/>
    </source>
</evidence>
<dbReference type="SUPFAM" id="SSF46785">
    <property type="entry name" value="Winged helix' DNA-binding domain"/>
    <property type="match status" value="1"/>
</dbReference>
<dbReference type="Gene3D" id="3.40.190.10">
    <property type="entry name" value="Periplasmic binding protein-like II"/>
    <property type="match status" value="2"/>
</dbReference>
<dbReference type="SUPFAM" id="SSF53850">
    <property type="entry name" value="Periplasmic binding protein-like II"/>
    <property type="match status" value="1"/>
</dbReference>
<sequence>MLRGVAMLDLRRLRLLRELARRGTIAAVAEALSYSPSAVSQQLAALEKETGVALLEPAGRRVRLTAAAELLVTHTEVLFEEVERAEAALAQSLGENVGTLRVAAFQTAVLTLVPNALTRLEQDHPGLRVEVTELEPEVALPSLLAGQFDVVLGEEYPGHPLPRPRETERHDLLTDELRLVTPSSWSRRPLAGLASRPFVMEPVGTTAREWATTVCRQAGFEPDVRYTSTDLQVHLRFVERGLAAALLPDLAGAGDRHGVVARRLPGRPRRQIFATVRRGAAGQPKIRAFTSALQA</sequence>
<comment type="similarity">
    <text evidence="1">Belongs to the LysR transcriptional regulatory family.</text>
</comment>
<organism evidence="6 7">
    <name type="scientific">Lentzea rhizosphaerae</name>
    <dbReference type="NCBI Taxonomy" id="2041025"/>
    <lineage>
        <taxon>Bacteria</taxon>
        <taxon>Bacillati</taxon>
        <taxon>Actinomycetota</taxon>
        <taxon>Actinomycetes</taxon>
        <taxon>Pseudonocardiales</taxon>
        <taxon>Pseudonocardiaceae</taxon>
        <taxon>Lentzea</taxon>
    </lineage>
</organism>
<dbReference type="InterPro" id="IPR005119">
    <property type="entry name" value="LysR_subst-bd"/>
</dbReference>
<dbReference type="EMBL" id="JBHRZI010000005">
    <property type="protein sequence ID" value="MFC3890625.1"/>
    <property type="molecule type" value="Genomic_DNA"/>
</dbReference>
<keyword evidence="7" id="KW-1185">Reference proteome</keyword>
<dbReference type="RefSeq" id="WP_382368803.1">
    <property type="nucleotide sequence ID" value="NZ_JBHRZI010000005.1"/>
</dbReference>
<reference evidence="7" key="1">
    <citation type="journal article" date="2019" name="Int. J. Syst. Evol. Microbiol.">
        <title>The Global Catalogue of Microorganisms (GCM) 10K type strain sequencing project: providing services to taxonomists for standard genome sequencing and annotation.</title>
        <authorList>
            <consortium name="The Broad Institute Genomics Platform"/>
            <consortium name="The Broad Institute Genome Sequencing Center for Infectious Disease"/>
            <person name="Wu L."/>
            <person name="Ma J."/>
        </authorList>
    </citation>
    <scope>NUCLEOTIDE SEQUENCE [LARGE SCALE GENOMIC DNA]</scope>
    <source>
        <strain evidence="7">CGMCC 4.7405</strain>
    </source>
</reference>
<dbReference type="Proteomes" id="UP001595690">
    <property type="component" value="Unassembled WGS sequence"/>
</dbReference>
<dbReference type="Pfam" id="PF00126">
    <property type="entry name" value="HTH_1"/>
    <property type="match status" value="1"/>
</dbReference>
<evidence type="ECO:0000256" key="1">
    <source>
        <dbReference type="ARBA" id="ARBA00009437"/>
    </source>
</evidence>
<evidence type="ECO:0000256" key="2">
    <source>
        <dbReference type="ARBA" id="ARBA00023015"/>
    </source>
</evidence>
<proteinExistence type="inferred from homology"/>
<evidence type="ECO:0000313" key="7">
    <source>
        <dbReference type="Proteomes" id="UP001595690"/>
    </source>
</evidence>
<keyword evidence="4" id="KW-0804">Transcription</keyword>
<dbReference type="PROSITE" id="PS50931">
    <property type="entry name" value="HTH_LYSR"/>
    <property type="match status" value="1"/>
</dbReference>
<keyword evidence="2" id="KW-0805">Transcription regulation</keyword>
<protein>
    <submittedName>
        <fullName evidence="6">LysR family transcriptional regulator</fullName>
    </submittedName>
</protein>
<evidence type="ECO:0000256" key="4">
    <source>
        <dbReference type="ARBA" id="ARBA00023163"/>
    </source>
</evidence>
<dbReference type="InterPro" id="IPR036388">
    <property type="entry name" value="WH-like_DNA-bd_sf"/>
</dbReference>
<name>A0ABV8BMU0_9PSEU</name>
<dbReference type="Gene3D" id="1.10.10.10">
    <property type="entry name" value="Winged helix-like DNA-binding domain superfamily/Winged helix DNA-binding domain"/>
    <property type="match status" value="1"/>
</dbReference>
<dbReference type="PANTHER" id="PTHR30346:SF29">
    <property type="entry name" value="LYSR SUBSTRATE-BINDING"/>
    <property type="match status" value="1"/>
</dbReference>
<feature type="domain" description="HTH lysR-type" evidence="5">
    <location>
        <begin position="8"/>
        <end position="65"/>
    </location>
</feature>
<evidence type="ECO:0000313" key="6">
    <source>
        <dbReference type="EMBL" id="MFC3890625.1"/>
    </source>
</evidence>
<dbReference type="PANTHER" id="PTHR30346">
    <property type="entry name" value="TRANSCRIPTIONAL DUAL REGULATOR HCAR-RELATED"/>
    <property type="match status" value="1"/>
</dbReference>
<dbReference type="InterPro" id="IPR000847">
    <property type="entry name" value="LysR_HTH_N"/>
</dbReference>
<keyword evidence="3" id="KW-0238">DNA-binding</keyword>
<evidence type="ECO:0000259" key="5">
    <source>
        <dbReference type="PROSITE" id="PS50931"/>
    </source>
</evidence>
<accession>A0ABV8BMU0</accession>